<evidence type="ECO:0000256" key="1">
    <source>
        <dbReference type="ARBA" id="ARBA00004141"/>
    </source>
</evidence>
<protein>
    <submittedName>
        <fullName evidence="6">CACNA1A isoform 49</fullName>
    </submittedName>
</protein>
<keyword evidence="4" id="KW-0472">Membrane</keyword>
<evidence type="ECO:0000256" key="2">
    <source>
        <dbReference type="ARBA" id="ARBA00022692"/>
    </source>
</evidence>
<dbReference type="Proteomes" id="UP000236370">
    <property type="component" value="Unassembled WGS sequence"/>
</dbReference>
<name>A0A2J8LV62_PANTR</name>
<keyword evidence="3" id="KW-1133">Transmembrane helix</keyword>
<dbReference type="Pfam" id="PF00520">
    <property type="entry name" value="Ion_trans"/>
    <property type="match status" value="1"/>
</dbReference>
<feature type="domain" description="Ion transport" evidence="5">
    <location>
        <begin position="2"/>
        <end position="28"/>
    </location>
</feature>
<dbReference type="EMBL" id="NBAG03000278">
    <property type="protein sequence ID" value="PNI51099.1"/>
    <property type="molecule type" value="Genomic_DNA"/>
</dbReference>
<reference evidence="6 7" key="1">
    <citation type="submission" date="2017-12" db="EMBL/GenBank/DDBJ databases">
        <title>High-resolution comparative analysis of great ape genomes.</title>
        <authorList>
            <person name="Pollen A."/>
            <person name="Hastie A."/>
            <person name="Hormozdiari F."/>
            <person name="Dougherty M."/>
            <person name="Liu R."/>
            <person name="Chaisson M."/>
            <person name="Hoppe E."/>
            <person name="Hill C."/>
            <person name="Pang A."/>
            <person name="Hillier L."/>
            <person name="Baker C."/>
            <person name="Armstrong J."/>
            <person name="Shendure J."/>
            <person name="Paten B."/>
            <person name="Wilson R."/>
            <person name="Chao H."/>
            <person name="Schneider V."/>
            <person name="Ventura M."/>
            <person name="Kronenberg Z."/>
            <person name="Murali S."/>
            <person name="Gordon D."/>
            <person name="Cantsilieris S."/>
            <person name="Munson K."/>
            <person name="Nelson B."/>
            <person name="Raja A."/>
            <person name="Underwood J."/>
            <person name="Diekhans M."/>
            <person name="Fiddes I."/>
            <person name="Haussler D."/>
            <person name="Eichler E."/>
        </authorList>
    </citation>
    <scope>NUCLEOTIDE SEQUENCE [LARGE SCALE GENOMIC DNA]</scope>
    <source>
        <strain evidence="6">Yerkes chimp pedigree #C0471</strain>
    </source>
</reference>
<proteinExistence type="predicted"/>
<evidence type="ECO:0000313" key="7">
    <source>
        <dbReference type="Proteomes" id="UP000236370"/>
    </source>
</evidence>
<dbReference type="GO" id="GO:0016020">
    <property type="term" value="C:membrane"/>
    <property type="evidence" value="ECO:0007669"/>
    <property type="project" value="UniProtKB-SubCell"/>
</dbReference>
<comment type="subcellular location">
    <subcellularLocation>
        <location evidence="1">Membrane</location>
        <topology evidence="1">Multi-pass membrane protein</topology>
    </subcellularLocation>
</comment>
<dbReference type="Gene3D" id="1.20.120.350">
    <property type="entry name" value="Voltage-gated potassium channels. Chain C"/>
    <property type="match status" value="1"/>
</dbReference>
<dbReference type="InterPro" id="IPR027359">
    <property type="entry name" value="Volt_channel_dom_sf"/>
</dbReference>
<dbReference type="GO" id="GO:0005216">
    <property type="term" value="F:monoatomic ion channel activity"/>
    <property type="evidence" value="ECO:0007669"/>
    <property type="project" value="InterPro"/>
</dbReference>
<organism evidence="6 7">
    <name type="scientific">Pan troglodytes</name>
    <name type="common">Chimpanzee</name>
    <dbReference type="NCBI Taxonomy" id="9598"/>
    <lineage>
        <taxon>Eukaryota</taxon>
        <taxon>Metazoa</taxon>
        <taxon>Chordata</taxon>
        <taxon>Craniata</taxon>
        <taxon>Vertebrata</taxon>
        <taxon>Euteleostomi</taxon>
        <taxon>Mammalia</taxon>
        <taxon>Eutheria</taxon>
        <taxon>Euarchontoglires</taxon>
        <taxon>Primates</taxon>
        <taxon>Haplorrhini</taxon>
        <taxon>Catarrhini</taxon>
        <taxon>Hominidae</taxon>
        <taxon>Pan</taxon>
    </lineage>
</organism>
<feature type="non-terminal residue" evidence="6">
    <location>
        <position position="1"/>
    </location>
</feature>
<sequence length="43" mass="4872">LNYFRDAWNIFDFVTVLGSITDILVTEFGNPAWSRATPPSPRS</sequence>
<dbReference type="InterPro" id="IPR005821">
    <property type="entry name" value="Ion_trans_dom"/>
</dbReference>
<gene>
    <name evidence="6" type="ORF">CK820_G0026338</name>
</gene>
<evidence type="ECO:0000256" key="4">
    <source>
        <dbReference type="ARBA" id="ARBA00023136"/>
    </source>
</evidence>
<dbReference type="AlphaFoldDB" id="A0A2J8LV62"/>
<comment type="caution">
    <text evidence="6">The sequence shown here is derived from an EMBL/GenBank/DDBJ whole genome shotgun (WGS) entry which is preliminary data.</text>
</comment>
<evidence type="ECO:0000256" key="3">
    <source>
        <dbReference type="ARBA" id="ARBA00022989"/>
    </source>
</evidence>
<accession>A0A2J8LV62</accession>
<keyword evidence="2" id="KW-0812">Transmembrane</keyword>
<evidence type="ECO:0000313" key="6">
    <source>
        <dbReference type="EMBL" id="PNI51099.1"/>
    </source>
</evidence>
<evidence type="ECO:0000259" key="5">
    <source>
        <dbReference type="Pfam" id="PF00520"/>
    </source>
</evidence>